<evidence type="ECO:0000313" key="1">
    <source>
        <dbReference type="EMBL" id="JAE12381.1"/>
    </source>
</evidence>
<dbReference type="EMBL" id="GBRH01185515">
    <property type="protein sequence ID" value="JAE12381.1"/>
    <property type="molecule type" value="Transcribed_RNA"/>
</dbReference>
<accession>A0A0A9FPZ8</accession>
<dbReference type="PROSITE" id="PS51257">
    <property type="entry name" value="PROKAR_LIPOPROTEIN"/>
    <property type="match status" value="1"/>
</dbReference>
<sequence>MKIANCSTTLSMWQRSSRQFLFLCSSLCSCHI</sequence>
<protein>
    <submittedName>
        <fullName evidence="1">Uncharacterized protein</fullName>
    </submittedName>
</protein>
<proteinExistence type="predicted"/>
<reference evidence="1" key="2">
    <citation type="journal article" date="2015" name="Data Brief">
        <title>Shoot transcriptome of the giant reed, Arundo donax.</title>
        <authorList>
            <person name="Barrero R.A."/>
            <person name="Guerrero F.D."/>
            <person name="Moolhuijzen P."/>
            <person name="Goolsby J.A."/>
            <person name="Tidwell J."/>
            <person name="Bellgard S.E."/>
            <person name="Bellgard M.I."/>
        </authorList>
    </citation>
    <scope>NUCLEOTIDE SEQUENCE</scope>
    <source>
        <tissue evidence="1">Shoot tissue taken approximately 20 cm above the soil surface</tissue>
    </source>
</reference>
<dbReference type="AlphaFoldDB" id="A0A0A9FPZ8"/>
<reference evidence="1" key="1">
    <citation type="submission" date="2014-09" db="EMBL/GenBank/DDBJ databases">
        <authorList>
            <person name="Magalhaes I.L.F."/>
            <person name="Oliveira U."/>
            <person name="Santos F.R."/>
            <person name="Vidigal T.H.D.A."/>
            <person name="Brescovit A.D."/>
            <person name="Santos A.J."/>
        </authorList>
    </citation>
    <scope>NUCLEOTIDE SEQUENCE</scope>
    <source>
        <tissue evidence="1">Shoot tissue taken approximately 20 cm above the soil surface</tissue>
    </source>
</reference>
<organism evidence="1">
    <name type="scientific">Arundo donax</name>
    <name type="common">Giant reed</name>
    <name type="synonym">Donax arundinaceus</name>
    <dbReference type="NCBI Taxonomy" id="35708"/>
    <lineage>
        <taxon>Eukaryota</taxon>
        <taxon>Viridiplantae</taxon>
        <taxon>Streptophyta</taxon>
        <taxon>Embryophyta</taxon>
        <taxon>Tracheophyta</taxon>
        <taxon>Spermatophyta</taxon>
        <taxon>Magnoliopsida</taxon>
        <taxon>Liliopsida</taxon>
        <taxon>Poales</taxon>
        <taxon>Poaceae</taxon>
        <taxon>PACMAD clade</taxon>
        <taxon>Arundinoideae</taxon>
        <taxon>Arundineae</taxon>
        <taxon>Arundo</taxon>
    </lineage>
</organism>
<name>A0A0A9FPZ8_ARUDO</name>